<evidence type="ECO:0000313" key="1">
    <source>
        <dbReference type="EMBL" id="KAI4298827.1"/>
    </source>
</evidence>
<proteinExistence type="predicted"/>
<evidence type="ECO:0000313" key="2">
    <source>
        <dbReference type="Proteomes" id="UP000828941"/>
    </source>
</evidence>
<dbReference type="EMBL" id="CM039438">
    <property type="protein sequence ID" value="KAI4298827.1"/>
    <property type="molecule type" value="Genomic_DNA"/>
</dbReference>
<keyword evidence="2" id="KW-1185">Reference proteome</keyword>
<organism evidence="1 2">
    <name type="scientific">Bauhinia variegata</name>
    <name type="common">Purple orchid tree</name>
    <name type="synonym">Phanera variegata</name>
    <dbReference type="NCBI Taxonomy" id="167791"/>
    <lineage>
        <taxon>Eukaryota</taxon>
        <taxon>Viridiplantae</taxon>
        <taxon>Streptophyta</taxon>
        <taxon>Embryophyta</taxon>
        <taxon>Tracheophyta</taxon>
        <taxon>Spermatophyta</taxon>
        <taxon>Magnoliopsida</taxon>
        <taxon>eudicotyledons</taxon>
        <taxon>Gunneridae</taxon>
        <taxon>Pentapetalae</taxon>
        <taxon>rosids</taxon>
        <taxon>fabids</taxon>
        <taxon>Fabales</taxon>
        <taxon>Fabaceae</taxon>
        <taxon>Cercidoideae</taxon>
        <taxon>Cercideae</taxon>
        <taxon>Bauhiniinae</taxon>
        <taxon>Bauhinia</taxon>
    </lineage>
</organism>
<comment type="caution">
    <text evidence="1">The sequence shown here is derived from an EMBL/GenBank/DDBJ whole genome shotgun (WGS) entry which is preliminary data.</text>
</comment>
<gene>
    <name evidence="1" type="ORF">L6164_032344</name>
</gene>
<accession>A0ACB9KNJ7</accession>
<dbReference type="Proteomes" id="UP000828941">
    <property type="component" value="Chromosome 13"/>
</dbReference>
<sequence length="83" mass="8843">MPATIIVFTIAVEALVYNFTGIDRNHEAARSMGPRLHRVVCDDRGHTFAGPTLDGSSRATLCSYASGVPNCFGCSLGLPRSCL</sequence>
<reference evidence="1 2" key="1">
    <citation type="journal article" date="2022" name="DNA Res.">
        <title>Chromosomal-level genome assembly of the orchid tree Bauhinia variegata (Leguminosae; Cercidoideae) supports the allotetraploid origin hypothesis of Bauhinia.</title>
        <authorList>
            <person name="Zhong Y."/>
            <person name="Chen Y."/>
            <person name="Zheng D."/>
            <person name="Pang J."/>
            <person name="Liu Y."/>
            <person name="Luo S."/>
            <person name="Meng S."/>
            <person name="Qian L."/>
            <person name="Wei D."/>
            <person name="Dai S."/>
            <person name="Zhou R."/>
        </authorList>
    </citation>
    <scope>NUCLEOTIDE SEQUENCE [LARGE SCALE GENOMIC DNA]</scope>
    <source>
        <strain evidence="1">BV-YZ2020</strain>
    </source>
</reference>
<name>A0ACB9KNJ7_BAUVA</name>
<protein>
    <submittedName>
        <fullName evidence="1">Uncharacterized protein</fullName>
    </submittedName>
</protein>